<dbReference type="InterPro" id="IPR006119">
    <property type="entry name" value="Resolv_N"/>
</dbReference>
<dbReference type="PANTHER" id="PTHR30461:SF26">
    <property type="entry name" value="RESOLVASE HOMOLOG YNEB"/>
    <property type="match status" value="1"/>
</dbReference>
<comment type="similarity">
    <text evidence="1">Belongs to the site-specific recombinase resolvase family.</text>
</comment>
<dbReference type="RefSeq" id="WP_216251916.1">
    <property type="nucleotide sequence ID" value="NZ_JAZHFS010000013.1"/>
</dbReference>
<protein>
    <submittedName>
        <fullName evidence="3">Recombinase family protein</fullName>
    </submittedName>
</protein>
<dbReference type="PROSITE" id="PS51736">
    <property type="entry name" value="RECOMBINASES_3"/>
    <property type="match status" value="1"/>
</dbReference>
<dbReference type="InterPro" id="IPR050639">
    <property type="entry name" value="SSR_resolvase"/>
</dbReference>
<evidence type="ECO:0000313" key="3">
    <source>
        <dbReference type="EMBL" id="MEF2113553.1"/>
    </source>
</evidence>
<dbReference type="EMBL" id="JAZHFS010000013">
    <property type="protein sequence ID" value="MEF2113553.1"/>
    <property type="molecule type" value="Genomic_DNA"/>
</dbReference>
<evidence type="ECO:0000259" key="2">
    <source>
        <dbReference type="PROSITE" id="PS51736"/>
    </source>
</evidence>
<comment type="caution">
    <text evidence="3">The sequence shown here is derived from an EMBL/GenBank/DDBJ whole genome shotgun (WGS) entry which is preliminary data.</text>
</comment>
<dbReference type="Pfam" id="PF00239">
    <property type="entry name" value="Resolvase"/>
    <property type="match status" value="1"/>
</dbReference>
<dbReference type="Proteomes" id="UP001498469">
    <property type="component" value="Unassembled WGS sequence"/>
</dbReference>
<organism evidence="3 4">
    <name type="scientific">Clostridium frigoriphilum</name>
    <dbReference type="NCBI Taxonomy" id="443253"/>
    <lineage>
        <taxon>Bacteria</taxon>
        <taxon>Bacillati</taxon>
        <taxon>Bacillota</taxon>
        <taxon>Clostridia</taxon>
        <taxon>Eubacteriales</taxon>
        <taxon>Clostridiaceae</taxon>
        <taxon>Clostridium</taxon>
    </lineage>
</organism>
<proteinExistence type="inferred from homology"/>
<feature type="domain" description="Resolvase/invertase-type recombinase catalytic" evidence="2">
    <location>
        <begin position="1"/>
        <end position="133"/>
    </location>
</feature>
<evidence type="ECO:0000313" key="4">
    <source>
        <dbReference type="Proteomes" id="UP001498469"/>
    </source>
</evidence>
<name>A0ABU7UQI7_9CLOT</name>
<keyword evidence="4" id="KW-1185">Reference proteome</keyword>
<gene>
    <name evidence="3" type="ORF">SJI18_14700</name>
</gene>
<evidence type="ECO:0000256" key="1">
    <source>
        <dbReference type="ARBA" id="ARBA00009913"/>
    </source>
</evidence>
<sequence length="188" mass="21902">MNIAYTRVSSNQQSDDRQFSELKTYNIEKWFNEKLTTVEIRPQLTAMIDFIRPGDTIYVLDFSRLARSTNELLDIGKQLESKGINLRCVNENLDTSTVAGKLMFTMIESISEFQKATLLERQKKGIAVAKANGKYKGRKKINYPLNWEEIYNKYKDRELTGTSAMELLKLKRNTFYKLVDEYKKTKAD</sequence>
<dbReference type="SMART" id="SM00857">
    <property type="entry name" value="Resolvase"/>
    <property type="match status" value="1"/>
</dbReference>
<dbReference type="CDD" id="cd03768">
    <property type="entry name" value="SR_ResInv"/>
    <property type="match status" value="1"/>
</dbReference>
<reference evidence="3 4" key="1">
    <citation type="submission" date="2023-11" db="EMBL/GenBank/DDBJ databases">
        <title>Draft genome sequence of a psychrophilic Clostridium strain from permafrost water brine.</title>
        <authorList>
            <person name="Shcherbakova V.A."/>
            <person name="Trubitsyn V.E."/>
            <person name="Zakharyuk A.G."/>
        </authorList>
    </citation>
    <scope>NUCLEOTIDE SEQUENCE [LARGE SCALE GENOMIC DNA]</scope>
    <source>
        <strain evidence="3 4">14F</strain>
    </source>
</reference>
<dbReference type="PANTHER" id="PTHR30461">
    <property type="entry name" value="DNA-INVERTASE FROM LAMBDOID PROPHAGE"/>
    <property type="match status" value="1"/>
</dbReference>
<accession>A0ABU7UQI7</accession>